<evidence type="ECO:0000313" key="2">
    <source>
        <dbReference type="EMBL" id="KAI3429830.1"/>
    </source>
</evidence>
<evidence type="ECO:0000256" key="1">
    <source>
        <dbReference type="SAM" id="Phobius"/>
    </source>
</evidence>
<keyword evidence="3" id="KW-1185">Reference proteome</keyword>
<comment type="caution">
    <text evidence="2">The sequence shown here is derived from an EMBL/GenBank/DDBJ whole genome shotgun (WGS) entry which is preliminary data.</text>
</comment>
<dbReference type="AlphaFoldDB" id="A0A9D4TN62"/>
<keyword evidence="1" id="KW-0472">Membrane</keyword>
<proteinExistence type="predicted"/>
<gene>
    <name evidence="2" type="ORF">D9Q98_010143</name>
</gene>
<organism evidence="2 3">
    <name type="scientific">Chlorella vulgaris</name>
    <name type="common">Green alga</name>
    <dbReference type="NCBI Taxonomy" id="3077"/>
    <lineage>
        <taxon>Eukaryota</taxon>
        <taxon>Viridiplantae</taxon>
        <taxon>Chlorophyta</taxon>
        <taxon>core chlorophytes</taxon>
        <taxon>Trebouxiophyceae</taxon>
        <taxon>Chlorellales</taxon>
        <taxon>Chlorellaceae</taxon>
        <taxon>Chlorella clade</taxon>
        <taxon>Chlorella</taxon>
    </lineage>
</organism>
<accession>A0A9D4TN62</accession>
<dbReference type="OrthoDB" id="513914at2759"/>
<keyword evidence="1" id="KW-0812">Transmembrane</keyword>
<reference evidence="2" key="2">
    <citation type="submission" date="2020-11" db="EMBL/GenBank/DDBJ databases">
        <authorList>
            <person name="Cecchin M."/>
            <person name="Marcolungo L."/>
            <person name="Rossato M."/>
            <person name="Girolomoni L."/>
            <person name="Cosentino E."/>
            <person name="Cuine S."/>
            <person name="Li-Beisson Y."/>
            <person name="Delledonne M."/>
            <person name="Ballottari M."/>
        </authorList>
    </citation>
    <scope>NUCLEOTIDE SEQUENCE</scope>
    <source>
        <strain evidence="2">211/11P</strain>
        <tissue evidence="2">Whole cell</tissue>
    </source>
</reference>
<evidence type="ECO:0000313" key="3">
    <source>
        <dbReference type="Proteomes" id="UP001055712"/>
    </source>
</evidence>
<name>A0A9D4TN62_CHLVU</name>
<dbReference type="Proteomes" id="UP001055712">
    <property type="component" value="Unassembled WGS sequence"/>
</dbReference>
<reference evidence="2" key="1">
    <citation type="journal article" date="2019" name="Plant J.">
        <title>Chlorella vulgaris genome assembly and annotation reveals the molecular basis for metabolic acclimation to high light conditions.</title>
        <authorList>
            <person name="Cecchin M."/>
            <person name="Marcolungo L."/>
            <person name="Rossato M."/>
            <person name="Girolomoni L."/>
            <person name="Cosentino E."/>
            <person name="Cuine S."/>
            <person name="Li-Beisson Y."/>
            <person name="Delledonne M."/>
            <person name="Ballottari M."/>
        </authorList>
    </citation>
    <scope>NUCLEOTIDE SEQUENCE</scope>
    <source>
        <strain evidence="2">211/11P</strain>
    </source>
</reference>
<feature type="transmembrane region" description="Helical" evidence="1">
    <location>
        <begin position="18"/>
        <end position="37"/>
    </location>
</feature>
<dbReference type="EMBL" id="SIDB01000008">
    <property type="protein sequence ID" value="KAI3429830.1"/>
    <property type="molecule type" value="Genomic_DNA"/>
</dbReference>
<sequence>MVDAVKGKFTRAPRGNGVVILLGVAAALVISGLPMMNRRVYETEQQMAQLRDGQYDAMEFKNDARNARLSNKRPPGQAS</sequence>
<keyword evidence="1" id="KW-1133">Transmembrane helix</keyword>
<protein>
    <submittedName>
        <fullName evidence="2">Uncharacterized protein</fullName>
    </submittedName>
</protein>